<reference evidence="1 2" key="1">
    <citation type="submission" date="2018-10" db="EMBL/GenBank/DDBJ databases">
        <title>Xanthobacter tagetidis genome sequencing and assembly.</title>
        <authorList>
            <person name="Maclea K.S."/>
            <person name="Goen A.E."/>
            <person name="Fatima S.A."/>
        </authorList>
    </citation>
    <scope>NUCLEOTIDE SEQUENCE [LARGE SCALE GENOMIC DNA]</scope>
    <source>
        <strain evidence="1 2">ATCC 700314</strain>
    </source>
</reference>
<evidence type="ECO:0000313" key="2">
    <source>
        <dbReference type="Proteomes" id="UP000269692"/>
    </source>
</evidence>
<protein>
    <submittedName>
        <fullName evidence="1">Uncharacterized protein</fullName>
    </submittedName>
</protein>
<name>A0A3L7A6A7_9HYPH</name>
<keyword evidence="2" id="KW-1185">Reference proteome</keyword>
<dbReference type="RefSeq" id="WP_121624397.1">
    <property type="nucleotide sequence ID" value="NZ_JACIIW010000003.1"/>
</dbReference>
<evidence type="ECO:0000313" key="1">
    <source>
        <dbReference type="EMBL" id="RLP75839.1"/>
    </source>
</evidence>
<comment type="caution">
    <text evidence="1">The sequence shown here is derived from an EMBL/GenBank/DDBJ whole genome shotgun (WGS) entry which is preliminary data.</text>
</comment>
<accession>A0A3L7A6A7</accession>
<dbReference type="Proteomes" id="UP000269692">
    <property type="component" value="Unassembled WGS sequence"/>
</dbReference>
<proteinExistence type="predicted"/>
<dbReference type="EMBL" id="RCTF01000014">
    <property type="protein sequence ID" value="RLP75839.1"/>
    <property type="molecule type" value="Genomic_DNA"/>
</dbReference>
<dbReference type="AlphaFoldDB" id="A0A3L7A6A7"/>
<gene>
    <name evidence="1" type="ORF">D9R14_16240</name>
</gene>
<sequence>MTILDRFGRPKEVPAGYVLQEGESAYVPMDELHNPARSRRMGDAALATFIRDGSTANAAPAGFFRDAYGRLLATGTTAADQRRAGFYAARDAMLADEWRGGDARPDTPRSREQYVADLANAWKYPESA</sequence>
<organism evidence="1 2">
    <name type="scientific">Xanthobacter tagetidis</name>
    <dbReference type="NCBI Taxonomy" id="60216"/>
    <lineage>
        <taxon>Bacteria</taxon>
        <taxon>Pseudomonadati</taxon>
        <taxon>Pseudomonadota</taxon>
        <taxon>Alphaproteobacteria</taxon>
        <taxon>Hyphomicrobiales</taxon>
        <taxon>Xanthobacteraceae</taxon>
        <taxon>Xanthobacter</taxon>
    </lineage>
</organism>